<dbReference type="OrthoDB" id="9790355at2"/>
<keyword evidence="8" id="KW-0129">CBS domain</keyword>
<dbReference type="InterPro" id="IPR036739">
    <property type="entry name" value="SLC41_membr_dom_sf"/>
</dbReference>
<feature type="transmembrane region" description="Helical" evidence="9">
    <location>
        <begin position="388"/>
        <end position="408"/>
    </location>
</feature>
<dbReference type="NCBIfam" id="TIGR00400">
    <property type="entry name" value="mgtE"/>
    <property type="match status" value="1"/>
</dbReference>
<evidence type="ECO:0000256" key="8">
    <source>
        <dbReference type="PROSITE-ProRule" id="PRU00703"/>
    </source>
</evidence>
<dbReference type="InterPro" id="IPR006669">
    <property type="entry name" value="MgtE_transporter"/>
</dbReference>
<dbReference type="Gene3D" id="1.10.357.20">
    <property type="entry name" value="SLC41 divalent cation transporters, integral membrane domain"/>
    <property type="match status" value="1"/>
</dbReference>
<evidence type="ECO:0000256" key="1">
    <source>
        <dbReference type="ARBA" id="ARBA00004141"/>
    </source>
</evidence>
<evidence type="ECO:0000256" key="4">
    <source>
        <dbReference type="ARBA" id="ARBA00022692"/>
    </source>
</evidence>
<keyword evidence="6 9" id="KW-1133">Transmembrane helix</keyword>
<dbReference type="SUPFAM" id="SSF158791">
    <property type="entry name" value="MgtE N-terminal domain-like"/>
    <property type="match status" value="1"/>
</dbReference>
<keyword evidence="5 9" id="KW-0460">Magnesium</keyword>
<feature type="transmembrane region" description="Helical" evidence="9">
    <location>
        <begin position="414"/>
        <end position="438"/>
    </location>
</feature>
<dbReference type="PANTHER" id="PTHR43773">
    <property type="entry name" value="MAGNESIUM TRANSPORTER MGTE"/>
    <property type="match status" value="1"/>
</dbReference>
<keyword evidence="13" id="KW-1185">Reference proteome</keyword>
<comment type="function">
    <text evidence="9">Acts as a magnesium transporter.</text>
</comment>
<evidence type="ECO:0000256" key="7">
    <source>
        <dbReference type="ARBA" id="ARBA00023136"/>
    </source>
</evidence>
<dbReference type="InterPro" id="IPR046342">
    <property type="entry name" value="CBS_dom_sf"/>
</dbReference>
<dbReference type="CDD" id="cd04606">
    <property type="entry name" value="CBS_pair_Mg_transporter"/>
    <property type="match status" value="1"/>
</dbReference>
<feature type="region of interest" description="Disordered" evidence="10">
    <location>
        <begin position="1"/>
        <end position="25"/>
    </location>
</feature>
<dbReference type="GO" id="GO:0005886">
    <property type="term" value="C:plasma membrane"/>
    <property type="evidence" value="ECO:0007669"/>
    <property type="project" value="UniProtKB-SubCell"/>
</dbReference>
<dbReference type="AlphaFoldDB" id="A0A2N0I423"/>
<dbReference type="InterPro" id="IPR038076">
    <property type="entry name" value="MgtE_N_sf"/>
</dbReference>
<comment type="subcellular location">
    <subcellularLocation>
        <location evidence="9">Cell membrane</location>
        <topology evidence="9">Multi-pass membrane protein</topology>
    </subcellularLocation>
    <subcellularLocation>
        <location evidence="1">Membrane</location>
        <topology evidence="1">Multi-pass membrane protein</topology>
    </subcellularLocation>
</comment>
<dbReference type="Proteomes" id="UP000232587">
    <property type="component" value="Unassembled WGS sequence"/>
</dbReference>
<dbReference type="InterPro" id="IPR000644">
    <property type="entry name" value="CBS_dom"/>
</dbReference>
<dbReference type="SMART" id="SM00924">
    <property type="entry name" value="MgtE_N"/>
    <property type="match status" value="1"/>
</dbReference>
<dbReference type="PANTHER" id="PTHR43773:SF1">
    <property type="entry name" value="MAGNESIUM TRANSPORTER MGTE"/>
    <property type="match status" value="1"/>
</dbReference>
<comment type="caution">
    <text evidence="12">The sequence shown here is derived from an EMBL/GenBank/DDBJ whole genome shotgun (WGS) entry which is preliminary data.</text>
</comment>
<keyword evidence="4 9" id="KW-0812">Transmembrane</keyword>
<feature type="domain" description="CBS" evidence="11">
    <location>
        <begin position="230"/>
        <end position="288"/>
    </location>
</feature>
<dbReference type="Gene3D" id="1.25.60.10">
    <property type="entry name" value="MgtE N-terminal domain-like"/>
    <property type="match status" value="1"/>
</dbReference>
<evidence type="ECO:0000256" key="3">
    <source>
        <dbReference type="ARBA" id="ARBA00022448"/>
    </source>
</evidence>
<gene>
    <name evidence="12" type="ORF">B0I00_1138</name>
</gene>
<dbReference type="InterPro" id="IPR006667">
    <property type="entry name" value="SLC41_membr_dom"/>
</dbReference>
<evidence type="ECO:0000256" key="6">
    <source>
        <dbReference type="ARBA" id="ARBA00022989"/>
    </source>
</evidence>
<evidence type="ECO:0000256" key="2">
    <source>
        <dbReference type="ARBA" id="ARBA00009749"/>
    </source>
</evidence>
<dbReference type="PROSITE" id="PS51371">
    <property type="entry name" value="CBS"/>
    <property type="match status" value="1"/>
</dbReference>
<evidence type="ECO:0000256" key="9">
    <source>
        <dbReference type="RuleBase" id="RU362011"/>
    </source>
</evidence>
<comment type="similarity">
    <text evidence="2 9">Belongs to the SLC41A transporter family.</text>
</comment>
<organism evidence="12 13">
    <name type="scientific">Novosphingobium kunmingense</name>
    <dbReference type="NCBI Taxonomy" id="1211806"/>
    <lineage>
        <taxon>Bacteria</taxon>
        <taxon>Pseudomonadati</taxon>
        <taxon>Pseudomonadota</taxon>
        <taxon>Alphaproteobacteria</taxon>
        <taxon>Sphingomonadales</taxon>
        <taxon>Sphingomonadaceae</taxon>
        <taxon>Novosphingobium</taxon>
    </lineage>
</organism>
<dbReference type="GO" id="GO:0046872">
    <property type="term" value="F:metal ion binding"/>
    <property type="evidence" value="ECO:0007669"/>
    <property type="project" value="UniProtKB-KW"/>
</dbReference>
<keyword evidence="9" id="KW-1003">Cell membrane</keyword>
<dbReference type="RefSeq" id="WP_100866318.1">
    <property type="nucleotide sequence ID" value="NZ_PHUF01000002.1"/>
</dbReference>
<accession>A0A2N0I423</accession>
<name>A0A2N0I423_9SPHN</name>
<dbReference type="Pfam" id="PF03448">
    <property type="entry name" value="MgtE_N"/>
    <property type="match status" value="1"/>
</dbReference>
<reference evidence="12 13" key="1">
    <citation type="submission" date="2017-11" db="EMBL/GenBank/DDBJ databases">
        <title>Genomic Encyclopedia of Type Strains, Phase III (KMG-III): the genomes of soil and plant-associated and newly described type strains.</title>
        <authorList>
            <person name="Whitman W."/>
        </authorList>
    </citation>
    <scope>NUCLEOTIDE SEQUENCE [LARGE SCALE GENOMIC DNA]</scope>
    <source>
        <strain evidence="12 13">CGMCC 1.12274</strain>
    </source>
</reference>
<sequence>MSAEDRTETMDDAATSADAVPAVESLDEENTLTRDFVRRVSDLLDAGETDQVYDLVERLHPADVADLFELLGADERPMLAAAITDLMGSEVFAELNDHVRELLVESLPAGEVADIAEQLDTDDAVAMLEDLDHEDQQAVLAHLEPEDRAAIETALSYPEESAGRLMSRDFVAVPGHMTVGDLIDYLREDRDLANEFWEVFIVDARYHPIGTCALSWILRCPRGIALTDVMKRDQNLIPVDLDQEEVALRFQKYALISAAVVDPDGRLVGQITVDDVVHIIQEEAGEDVLLLSGAGDGDINEPIRESYASRVRWLIANLLTALVGATIISHFGGAIEKLVALAALSPMVASIGGNAGTQTMAVAVRALATNQLTRANTGRILWRELRVAMLNGVTVAALIGIATALFFANPLLGAVIATAVMVNIMTAGLAGVVVPVLFDRFDQDPAVASSVFVTMITDSMGFFAFLGLAVASGLV</sequence>
<dbReference type="InterPro" id="IPR006668">
    <property type="entry name" value="Mg_transptr_MgtE_intracell_dom"/>
</dbReference>
<feature type="transmembrane region" description="Helical" evidence="9">
    <location>
        <begin position="450"/>
        <end position="474"/>
    </location>
</feature>
<proteinExistence type="inferred from homology"/>
<keyword evidence="9" id="KW-0479">Metal-binding</keyword>
<dbReference type="Gene3D" id="3.10.580.10">
    <property type="entry name" value="CBS-domain"/>
    <property type="match status" value="1"/>
</dbReference>
<keyword evidence="7 9" id="KW-0472">Membrane</keyword>
<evidence type="ECO:0000313" key="12">
    <source>
        <dbReference type="EMBL" id="PKB25930.1"/>
    </source>
</evidence>
<feature type="transmembrane region" description="Helical" evidence="9">
    <location>
        <begin position="347"/>
        <end position="368"/>
    </location>
</feature>
<dbReference type="SUPFAM" id="SSF161093">
    <property type="entry name" value="MgtE membrane domain-like"/>
    <property type="match status" value="1"/>
</dbReference>
<evidence type="ECO:0000259" key="11">
    <source>
        <dbReference type="PROSITE" id="PS51371"/>
    </source>
</evidence>
<evidence type="ECO:0000256" key="10">
    <source>
        <dbReference type="SAM" id="MobiDB-lite"/>
    </source>
</evidence>
<dbReference type="Pfam" id="PF01769">
    <property type="entry name" value="MgtE"/>
    <property type="match status" value="1"/>
</dbReference>
<dbReference type="EMBL" id="PHUF01000002">
    <property type="protein sequence ID" value="PKB25930.1"/>
    <property type="molecule type" value="Genomic_DNA"/>
</dbReference>
<keyword evidence="3 9" id="KW-0813">Transport</keyword>
<evidence type="ECO:0000256" key="5">
    <source>
        <dbReference type="ARBA" id="ARBA00022842"/>
    </source>
</evidence>
<evidence type="ECO:0000313" key="13">
    <source>
        <dbReference type="Proteomes" id="UP000232587"/>
    </source>
</evidence>
<feature type="transmembrane region" description="Helical" evidence="9">
    <location>
        <begin position="313"/>
        <end position="335"/>
    </location>
</feature>
<dbReference type="SUPFAM" id="SSF54631">
    <property type="entry name" value="CBS-domain pair"/>
    <property type="match status" value="1"/>
</dbReference>
<comment type="subunit">
    <text evidence="9">Homodimer.</text>
</comment>
<dbReference type="GO" id="GO:0015095">
    <property type="term" value="F:magnesium ion transmembrane transporter activity"/>
    <property type="evidence" value="ECO:0007669"/>
    <property type="project" value="UniProtKB-UniRule"/>
</dbReference>
<protein>
    <recommendedName>
        <fullName evidence="9">Magnesium transporter MgtE</fullName>
    </recommendedName>
</protein>
<dbReference type="Pfam" id="PF00571">
    <property type="entry name" value="CBS"/>
    <property type="match status" value="1"/>
</dbReference>